<feature type="region of interest" description="Disordered" evidence="1">
    <location>
        <begin position="1"/>
        <end position="49"/>
    </location>
</feature>
<dbReference type="OrthoDB" id="4080708at2759"/>
<gene>
    <name evidence="2" type="ORF">METBISCDRAFT_21344</name>
</gene>
<name>A0A4P9ZJH2_9ASCO</name>
<evidence type="ECO:0000256" key="1">
    <source>
        <dbReference type="SAM" id="MobiDB-lite"/>
    </source>
</evidence>
<dbReference type="Proteomes" id="UP000268321">
    <property type="component" value="Unassembled WGS sequence"/>
</dbReference>
<dbReference type="EMBL" id="ML004430">
    <property type="protein sequence ID" value="RKP32662.1"/>
    <property type="molecule type" value="Genomic_DNA"/>
</dbReference>
<proteinExistence type="predicted"/>
<protein>
    <submittedName>
        <fullName evidence="2">Uncharacterized protein</fullName>
    </submittedName>
</protein>
<evidence type="ECO:0000313" key="2">
    <source>
        <dbReference type="EMBL" id="RKP32662.1"/>
    </source>
</evidence>
<sequence>MEKPPIAPGPGPVAQNPPKNPAVHEISATPAPKHESARDLAHEQPDEPPGYHGLIHREVVLCNGLFDTNLKAFASYESYRMFKDFSKPWKSSEQFQRAKYNQNLTKGLPLMVSKRVFNWGFGEVRYLKLYDVRTSPEAPDRLYTKSDNRFMALVMKKRFLRYTRFRLIVADSEVVLFYHHLLQIMDFEHEGRRFRFIKTDLNRVNLNHFAYDLVSLKDGQPSLVDDITASKKIAHSNVLLGSRIGYTFGFRPKSVKGYDLLSPRLWGKLQLCKRDALFTRTSRTCSFCLFNPVPVDLNMNSSVDTTTHILTAVSLVLKSFELDLMVQNAPVHPPFSTGGKQAVYASL</sequence>
<organism evidence="2 3">
    <name type="scientific">Metschnikowia bicuspidata</name>
    <dbReference type="NCBI Taxonomy" id="27322"/>
    <lineage>
        <taxon>Eukaryota</taxon>
        <taxon>Fungi</taxon>
        <taxon>Dikarya</taxon>
        <taxon>Ascomycota</taxon>
        <taxon>Saccharomycotina</taxon>
        <taxon>Pichiomycetes</taxon>
        <taxon>Metschnikowiaceae</taxon>
        <taxon>Metschnikowia</taxon>
    </lineage>
</organism>
<feature type="compositionally biased region" description="Basic and acidic residues" evidence="1">
    <location>
        <begin position="32"/>
        <end position="45"/>
    </location>
</feature>
<keyword evidence="3" id="KW-1185">Reference proteome</keyword>
<accession>A0A4P9ZJH2</accession>
<dbReference type="AlphaFoldDB" id="A0A4P9ZJH2"/>
<reference evidence="3" key="1">
    <citation type="journal article" date="2018" name="Nat. Microbiol.">
        <title>Leveraging single-cell genomics to expand the fungal tree of life.</title>
        <authorList>
            <person name="Ahrendt S.R."/>
            <person name="Quandt C.A."/>
            <person name="Ciobanu D."/>
            <person name="Clum A."/>
            <person name="Salamov A."/>
            <person name="Andreopoulos B."/>
            <person name="Cheng J.F."/>
            <person name="Woyke T."/>
            <person name="Pelin A."/>
            <person name="Henrissat B."/>
            <person name="Reynolds N.K."/>
            <person name="Benny G.L."/>
            <person name="Smith M.E."/>
            <person name="James T.Y."/>
            <person name="Grigoriev I.V."/>
        </authorList>
    </citation>
    <scope>NUCLEOTIDE SEQUENCE [LARGE SCALE GENOMIC DNA]</scope>
    <source>
        <strain evidence="3">Baker2002</strain>
    </source>
</reference>
<evidence type="ECO:0000313" key="3">
    <source>
        <dbReference type="Proteomes" id="UP000268321"/>
    </source>
</evidence>
<feature type="compositionally biased region" description="Pro residues" evidence="1">
    <location>
        <begin position="1"/>
        <end position="11"/>
    </location>
</feature>